<evidence type="ECO:0000256" key="3">
    <source>
        <dbReference type="ARBA" id="ARBA00023015"/>
    </source>
</evidence>
<reference evidence="9 10" key="1">
    <citation type="journal article" date="2015" name="Microbiome">
        <title>Genomic resolution of linkages in carbon, nitrogen, and sulfur cycling among widespread estuary sediment bacteria.</title>
        <authorList>
            <person name="Baker B.J."/>
            <person name="Lazar C.S."/>
            <person name="Teske A.P."/>
            <person name="Dick G.J."/>
        </authorList>
    </citation>
    <scope>NUCLEOTIDE SEQUENCE [LARGE SCALE GENOMIC DNA]</scope>
    <source>
        <strain evidence="9">DG_56</strain>
    </source>
</reference>
<dbReference type="FunFam" id="1.10.10.200:FF:000002">
    <property type="entry name" value="Probable transcriptional regulatory protein CLM62_37755"/>
    <property type="match status" value="1"/>
</dbReference>
<dbReference type="PATRIC" id="fig|1704032.3.peg.834"/>
<name>A0A0S7XJC2_9BACT</name>
<organism evidence="9 10">
    <name type="scientific">candidate division KD3-62 bacterium DG_56</name>
    <dbReference type="NCBI Taxonomy" id="1704032"/>
    <lineage>
        <taxon>Bacteria</taxon>
        <taxon>candidate division KD3-62</taxon>
    </lineage>
</organism>
<evidence type="ECO:0000256" key="6">
    <source>
        <dbReference type="HAMAP-Rule" id="MF_00693"/>
    </source>
</evidence>
<dbReference type="Proteomes" id="UP000052020">
    <property type="component" value="Unassembled WGS sequence"/>
</dbReference>
<dbReference type="NCBIfam" id="NF009044">
    <property type="entry name" value="PRK12378.1"/>
    <property type="match status" value="1"/>
</dbReference>
<keyword evidence="3 6" id="KW-0805">Transcription regulation</keyword>
<dbReference type="Pfam" id="PF20772">
    <property type="entry name" value="TACO1_YebC_N"/>
    <property type="match status" value="1"/>
</dbReference>
<dbReference type="Gene3D" id="1.10.10.200">
    <property type="match status" value="1"/>
</dbReference>
<feature type="domain" description="TACO1/YebC-like N-terminal" evidence="8">
    <location>
        <begin position="5"/>
        <end position="76"/>
    </location>
</feature>
<evidence type="ECO:0000313" key="9">
    <source>
        <dbReference type="EMBL" id="KPJ62565.1"/>
    </source>
</evidence>
<comment type="subcellular location">
    <subcellularLocation>
        <location evidence="6">Cytoplasm</location>
    </subcellularLocation>
</comment>
<dbReference type="EMBL" id="LIZY01000111">
    <property type="protein sequence ID" value="KPJ62565.1"/>
    <property type="molecule type" value="Genomic_DNA"/>
</dbReference>
<evidence type="ECO:0000256" key="5">
    <source>
        <dbReference type="ARBA" id="ARBA00023163"/>
    </source>
</evidence>
<keyword evidence="2 6" id="KW-0963">Cytoplasm</keyword>
<dbReference type="InterPro" id="IPR017856">
    <property type="entry name" value="Integrase-like_N"/>
</dbReference>
<keyword evidence="4 6" id="KW-0238">DNA-binding</keyword>
<dbReference type="FunFam" id="3.30.70.980:FF:000002">
    <property type="entry name" value="Probable transcriptional regulatory protein YebC"/>
    <property type="match status" value="1"/>
</dbReference>
<dbReference type="NCBIfam" id="NF001030">
    <property type="entry name" value="PRK00110.1"/>
    <property type="match status" value="1"/>
</dbReference>
<evidence type="ECO:0000256" key="4">
    <source>
        <dbReference type="ARBA" id="ARBA00023125"/>
    </source>
</evidence>
<evidence type="ECO:0000313" key="10">
    <source>
        <dbReference type="Proteomes" id="UP000052020"/>
    </source>
</evidence>
<dbReference type="NCBIfam" id="TIGR01033">
    <property type="entry name" value="YebC/PmpR family DNA-binding transcriptional regulator"/>
    <property type="match status" value="1"/>
</dbReference>
<protein>
    <recommendedName>
        <fullName evidence="6">Probable transcriptional regulatory protein AMK68_04770</fullName>
    </recommendedName>
</protein>
<evidence type="ECO:0000259" key="7">
    <source>
        <dbReference type="Pfam" id="PF01709"/>
    </source>
</evidence>
<accession>A0A0S7XJC2</accession>
<sequence>MSGHSKWHNIRLRKAKVDAVRGKLFTKVAREIIMAAREGGGNPDTNARLKLAVQKARDVSMPQDNIKRAIQRGTGEIEGASYEQINYEGYGPGGVAVMIQVMTDNRNRAVGEIRNIFARNGGNLGESGCVAWMFAERGVIVVNRDVADEETILGVAIEAGADDVRTSDQSYEIVTEPGNLQAVRASLEANQIAFESAEVSMIPNNTVTVEPSDVSKVLRLMDALEDHDDVQQVYANFDIPDELLEEAA</sequence>
<dbReference type="AlphaFoldDB" id="A0A0S7XJC2"/>
<dbReference type="SUPFAM" id="SSF75625">
    <property type="entry name" value="YebC-like"/>
    <property type="match status" value="1"/>
</dbReference>
<keyword evidence="5 6" id="KW-0804">Transcription</keyword>
<gene>
    <name evidence="9" type="ORF">AMK68_04770</name>
</gene>
<dbReference type="Gene3D" id="3.30.70.980">
    <property type="match status" value="2"/>
</dbReference>
<dbReference type="InterPro" id="IPR002876">
    <property type="entry name" value="Transcrip_reg_TACO1-like"/>
</dbReference>
<dbReference type="InterPro" id="IPR029072">
    <property type="entry name" value="YebC-like"/>
</dbReference>
<evidence type="ECO:0000256" key="1">
    <source>
        <dbReference type="ARBA" id="ARBA00008724"/>
    </source>
</evidence>
<dbReference type="GO" id="GO:0005829">
    <property type="term" value="C:cytosol"/>
    <property type="evidence" value="ECO:0007669"/>
    <property type="project" value="TreeGrafter"/>
</dbReference>
<dbReference type="HAMAP" id="MF_00693">
    <property type="entry name" value="Transcrip_reg_TACO1"/>
    <property type="match status" value="1"/>
</dbReference>
<dbReference type="Pfam" id="PF01709">
    <property type="entry name" value="Transcrip_reg"/>
    <property type="match status" value="1"/>
</dbReference>
<dbReference type="GO" id="GO:0003677">
    <property type="term" value="F:DNA binding"/>
    <property type="evidence" value="ECO:0007669"/>
    <property type="project" value="UniProtKB-UniRule"/>
</dbReference>
<dbReference type="GO" id="GO:0006355">
    <property type="term" value="P:regulation of DNA-templated transcription"/>
    <property type="evidence" value="ECO:0007669"/>
    <property type="project" value="UniProtKB-UniRule"/>
</dbReference>
<dbReference type="InterPro" id="IPR049083">
    <property type="entry name" value="TACO1_YebC_N"/>
</dbReference>
<comment type="similarity">
    <text evidence="1 6">Belongs to the TACO1 family.</text>
</comment>
<evidence type="ECO:0000256" key="2">
    <source>
        <dbReference type="ARBA" id="ARBA00022490"/>
    </source>
</evidence>
<dbReference type="PANTHER" id="PTHR12532:SF6">
    <property type="entry name" value="TRANSCRIPTIONAL REGULATORY PROTEIN YEBC-RELATED"/>
    <property type="match status" value="1"/>
</dbReference>
<comment type="caution">
    <text evidence="9">The sequence shown here is derived from an EMBL/GenBank/DDBJ whole genome shotgun (WGS) entry which is preliminary data.</text>
</comment>
<proteinExistence type="inferred from homology"/>
<dbReference type="InterPro" id="IPR048300">
    <property type="entry name" value="TACO1_YebC-like_2nd/3rd_dom"/>
</dbReference>
<dbReference type="PANTHER" id="PTHR12532">
    <property type="entry name" value="TRANSLATIONAL ACTIVATOR OF CYTOCHROME C OXIDASE 1"/>
    <property type="match status" value="1"/>
</dbReference>
<dbReference type="InterPro" id="IPR026564">
    <property type="entry name" value="Transcrip_reg_TACO1-like_dom3"/>
</dbReference>
<feature type="domain" description="TACO1/YebC-like second and third" evidence="7">
    <location>
        <begin position="82"/>
        <end position="237"/>
    </location>
</feature>
<evidence type="ECO:0000259" key="8">
    <source>
        <dbReference type="Pfam" id="PF20772"/>
    </source>
</evidence>